<comment type="caution">
    <text evidence="11">The sequence shown here is derived from an EMBL/GenBank/DDBJ whole genome shotgun (WGS) entry which is preliminary data.</text>
</comment>
<dbReference type="Gene3D" id="1.10.730.10">
    <property type="entry name" value="Isoleucyl-tRNA Synthetase, Domain 1"/>
    <property type="match status" value="1"/>
</dbReference>
<evidence type="ECO:0000256" key="7">
    <source>
        <dbReference type="ARBA" id="ARBA00048359"/>
    </source>
</evidence>
<reference evidence="11 12" key="1">
    <citation type="submission" date="2023-11" db="EMBL/GenBank/DDBJ databases">
        <title>A Novel Polar Bacteriovorax (B. antarcticus) Isolated from the Biocrust in Antarctica.</title>
        <authorList>
            <person name="Mun W."/>
            <person name="Choi S.Y."/>
            <person name="Mitchell R.J."/>
        </authorList>
    </citation>
    <scope>NUCLEOTIDE SEQUENCE [LARGE SCALE GENOMIC DNA]</scope>
    <source>
        <strain evidence="11 12">PP10</strain>
    </source>
</reference>
<dbReference type="NCBIfam" id="TIGR00392">
    <property type="entry name" value="ileS"/>
    <property type="match status" value="1"/>
</dbReference>
<dbReference type="PANTHER" id="PTHR42780:SF1">
    <property type="entry name" value="ISOLEUCINE--TRNA LIGASE, CYTOPLASMIC"/>
    <property type="match status" value="1"/>
</dbReference>
<dbReference type="InterPro" id="IPR014729">
    <property type="entry name" value="Rossmann-like_a/b/a_fold"/>
</dbReference>
<feature type="domain" description="Aminoacyl-tRNA synthetase class Ia" evidence="9">
    <location>
        <begin position="25"/>
        <end position="636"/>
    </location>
</feature>
<dbReference type="EC" id="6.1.1.5" evidence="8"/>
<evidence type="ECO:0000256" key="5">
    <source>
        <dbReference type="ARBA" id="ARBA00023146"/>
    </source>
</evidence>
<evidence type="ECO:0000256" key="6">
    <source>
        <dbReference type="ARBA" id="ARBA00025217"/>
    </source>
</evidence>
<evidence type="ECO:0000256" key="8">
    <source>
        <dbReference type="HAMAP-Rule" id="MF_02003"/>
    </source>
</evidence>
<dbReference type="HAMAP" id="MF_02003">
    <property type="entry name" value="Ile_tRNA_synth_type2"/>
    <property type="match status" value="1"/>
</dbReference>
<keyword evidence="2 8" id="KW-0547">Nucleotide-binding</keyword>
<dbReference type="PANTHER" id="PTHR42780">
    <property type="entry name" value="SOLEUCYL-TRNA SYNTHETASE"/>
    <property type="match status" value="1"/>
</dbReference>
<dbReference type="InterPro" id="IPR002301">
    <property type="entry name" value="Ile-tRNA-ligase"/>
</dbReference>
<comment type="subunit">
    <text evidence="8">Monomer.</text>
</comment>
<dbReference type="SUPFAM" id="SSF52374">
    <property type="entry name" value="Nucleotidylyl transferase"/>
    <property type="match status" value="1"/>
</dbReference>
<evidence type="ECO:0000256" key="4">
    <source>
        <dbReference type="ARBA" id="ARBA00022917"/>
    </source>
</evidence>
<evidence type="ECO:0000256" key="2">
    <source>
        <dbReference type="ARBA" id="ARBA00022741"/>
    </source>
</evidence>
<keyword evidence="3 8" id="KW-0067">ATP-binding</keyword>
<feature type="short sequence motif" description="'KMSKS' region" evidence="8">
    <location>
        <begin position="602"/>
        <end position="606"/>
    </location>
</feature>
<proteinExistence type="inferred from homology"/>
<protein>
    <recommendedName>
        <fullName evidence="8">Isoleucine--tRNA ligase</fullName>
        <ecNumber evidence="8">6.1.1.5</ecNumber>
    </recommendedName>
    <alternativeName>
        <fullName evidence="8">Isoleucyl-tRNA synthetase</fullName>
        <shortName evidence="8">IleRS</shortName>
    </alternativeName>
</protein>
<dbReference type="InterPro" id="IPR002300">
    <property type="entry name" value="aa-tRNA-synth_Ia"/>
</dbReference>
<dbReference type="RefSeq" id="WP_323577023.1">
    <property type="nucleotide sequence ID" value="NZ_JAYGJQ010000002.1"/>
</dbReference>
<sequence length="1051" mass="120431">MSNDVNTEVNESENTSFSFVKSEHKILDFWKENEIFKKSLDQTRKGKPYIFYDGPPFATGLPHHGHLLASTLKDIIPRYFTMKGRYVERRFGWDCHGLPIEHQIDKKLGMSAQDAVKQLGVKGYNDECRSIVQRFTSEWERTITRIGRWVDFENDYKTMDPEFMESVWWVIGQLWDKDLIYQGTKVVPFSTALGTVLSNFEASSNYQDVQDPAVTVLFKVKDQDFHIAAWTTTPWTLPSNLALCMGPEIEYVKIHDKDKDIKFIIAKERVEAYSKKRNYEVLSTHTGAELKGLRYEPLFPYFKKDADVGAFVVLNDGYVTTTDGTGIVHIAPAFGEDDNRIMKEAGISALECPVDDAGKFTAEVTDFVGVHVKTADKDIIKKLKDEGKLYDQGVLVHSYPFCPRSDTPLIYKAIPSWYVAVEKIKDRLLAANAQINWTPSHIKEGRFGKWLEGSRDWSISRNRIWGTPIPIWINDKTNNRICISSIDDLYLRTGTKVTDLHKESVDDLTFTHEGEEGVYRRIPEVLDCWFESGSMPYAQLHYPFENKEMFENGFPAEFIAEGLDQTRGWFYTLTVLSAALYDKPAFKNVIVNGLVMAEDGKKMSKSLNNYTPPENLMESFGADALRLYLINSGLVKGEEQRFVDSGVKDMVRKALLPWQNSFKFFQTYAEVDGWSPVENFKTSDNIVDRWLLSNLQTMKKNITKEMEEYHLYNVVPALFTFIEDLTNWYIRLNRARFWGDGLNDDKCAAYSTLYTALRELTISMAPFTPFFSEHVFQELRKMNKAEPLSVHLCSYPIADETLINSDLEVAVGRMQQIILLGRQKRNQVQIKVKTPLKRLTIIHKDEKLLQEINKLSEYIQTELNVKHIELSHDESKFIKLYAKANLPLLGKKLGKEMGKYKALIEKLDGAALIELEDEGSLMIEDVKFFPEEILIFREAKEGTEAMSNRFISVDIDTKLDQTLIDEGTAREISSAIQKQRKTINLKVDDRINIDFKGNDKFNEIMSSPTHSKYIQDQTLAQAIKAQATLSGLSVEVNIDDEVVGSFVITKV</sequence>
<gene>
    <name evidence="8 11" type="primary">ileS</name>
    <name evidence="11" type="ORF">SHI21_12970</name>
</gene>
<evidence type="ECO:0000259" key="9">
    <source>
        <dbReference type="Pfam" id="PF00133"/>
    </source>
</evidence>
<dbReference type="InterPro" id="IPR009008">
    <property type="entry name" value="Val/Leu/Ile-tRNA-synth_edit"/>
</dbReference>
<evidence type="ECO:0000259" key="10">
    <source>
        <dbReference type="Pfam" id="PF08264"/>
    </source>
</evidence>
<dbReference type="Pfam" id="PF00133">
    <property type="entry name" value="tRNA-synt_1"/>
    <property type="match status" value="1"/>
</dbReference>
<dbReference type="Pfam" id="PF08264">
    <property type="entry name" value="Anticodon_1"/>
    <property type="match status" value="1"/>
</dbReference>
<dbReference type="EMBL" id="JAYGJQ010000002">
    <property type="protein sequence ID" value="MEA9357129.1"/>
    <property type="molecule type" value="Genomic_DNA"/>
</dbReference>
<dbReference type="SUPFAM" id="SSF50677">
    <property type="entry name" value="ValRS/IleRS/LeuRS editing domain"/>
    <property type="match status" value="1"/>
</dbReference>
<evidence type="ECO:0000313" key="11">
    <source>
        <dbReference type="EMBL" id="MEA9357129.1"/>
    </source>
</evidence>
<organism evidence="11 12">
    <name type="scientific">Bacteriovorax antarcticus</name>
    <dbReference type="NCBI Taxonomy" id="3088717"/>
    <lineage>
        <taxon>Bacteria</taxon>
        <taxon>Pseudomonadati</taxon>
        <taxon>Bdellovibrionota</taxon>
        <taxon>Bacteriovoracia</taxon>
        <taxon>Bacteriovoracales</taxon>
        <taxon>Bacteriovoracaceae</taxon>
        <taxon>Bacteriovorax</taxon>
    </lineage>
</organism>
<dbReference type="InterPro" id="IPR009080">
    <property type="entry name" value="tRNAsynth_Ia_anticodon-bd"/>
</dbReference>
<dbReference type="SUPFAM" id="SSF47323">
    <property type="entry name" value="Anticodon-binding domain of a subclass of class I aminoacyl-tRNA synthetases"/>
    <property type="match status" value="1"/>
</dbReference>
<dbReference type="Gene3D" id="3.40.50.620">
    <property type="entry name" value="HUPs"/>
    <property type="match status" value="2"/>
</dbReference>
<dbReference type="GO" id="GO:0004822">
    <property type="term" value="F:isoleucine-tRNA ligase activity"/>
    <property type="evidence" value="ECO:0007669"/>
    <property type="project" value="UniProtKB-EC"/>
</dbReference>
<keyword evidence="8" id="KW-0862">Zinc</keyword>
<dbReference type="InterPro" id="IPR023586">
    <property type="entry name" value="Ile-tRNA-ligase_type2"/>
</dbReference>
<dbReference type="CDD" id="cd00818">
    <property type="entry name" value="IleRS_core"/>
    <property type="match status" value="1"/>
</dbReference>
<keyword evidence="1 8" id="KW-0436">Ligase</keyword>
<keyword evidence="5 8" id="KW-0030">Aminoacyl-tRNA synthetase</keyword>
<comment type="similarity">
    <text evidence="8">Belongs to the class-I aminoacyl-tRNA synthetase family. IleS type 2 subfamily.</text>
</comment>
<feature type="domain" description="Methionyl/Valyl/Leucyl/Isoleucyl-tRNA synthetase anticodon-binding" evidence="10">
    <location>
        <begin position="688"/>
        <end position="837"/>
    </location>
</feature>
<dbReference type="CDD" id="cd07961">
    <property type="entry name" value="Anticodon_Ia_Ile_ABEc"/>
    <property type="match status" value="1"/>
</dbReference>
<keyword evidence="8" id="KW-0963">Cytoplasm</keyword>
<dbReference type="InterPro" id="IPR013155">
    <property type="entry name" value="M/V/L/I-tRNA-synth_anticd-bd"/>
</dbReference>
<evidence type="ECO:0000256" key="1">
    <source>
        <dbReference type="ARBA" id="ARBA00022598"/>
    </source>
</evidence>
<evidence type="ECO:0000256" key="3">
    <source>
        <dbReference type="ARBA" id="ARBA00022840"/>
    </source>
</evidence>
<comment type="cofactor">
    <cofactor evidence="8">
        <name>Zn(2+)</name>
        <dbReference type="ChEBI" id="CHEBI:29105"/>
    </cofactor>
</comment>
<dbReference type="Proteomes" id="UP001302274">
    <property type="component" value="Unassembled WGS sequence"/>
</dbReference>
<feature type="short sequence motif" description="'HIGH' region" evidence="8">
    <location>
        <begin position="56"/>
        <end position="66"/>
    </location>
</feature>
<dbReference type="Pfam" id="PF19302">
    <property type="entry name" value="DUF5915"/>
    <property type="match status" value="1"/>
</dbReference>
<comment type="domain">
    <text evidence="8">IleRS has two distinct active sites: one for aminoacylation and one for editing. The misactivated valine is translocated from the active site to the editing site, which sterically excludes the correctly activated isoleucine. The single editing site contains two valyl binding pockets, one specific for each substrate (Val-AMP or Val-tRNA(Ile)).</text>
</comment>
<name>A0ABU5VVN5_9BACT</name>
<dbReference type="InterPro" id="IPR033709">
    <property type="entry name" value="Anticodon_Ile_ABEc"/>
</dbReference>
<keyword evidence="4 8" id="KW-0648">Protein biosynthesis</keyword>
<feature type="binding site" evidence="8">
    <location>
        <position position="605"/>
    </location>
    <ligand>
        <name>ATP</name>
        <dbReference type="ChEBI" id="CHEBI:30616"/>
    </ligand>
</feature>
<keyword evidence="8" id="KW-0479">Metal-binding</keyword>
<comment type="catalytic activity">
    <reaction evidence="7 8">
        <text>tRNA(Ile) + L-isoleucine + ATP = L-isoleucyl-tRNA(Ile) + AMP + diphosphate</text>
        <dbReference type="Rhea" id="RHEA:11060"/>
        <dbReference type="Rhea" id="RHEA-COMP:9666"/>
        <dbReference type="Rhea" id="RHEA-COMP:9695"/>
        <dbReference type="ChEBI" id="CHEBI:30616"/>
        <dbReference type="ChEBI" id="CHEBI:33019"/>
        <dbReference type="ChEBI" id="CHEBI:58045"/>
        <dbReference type="ChEBI" id="CHEBI:78442"/>
        <dbReference type="ChEBI" id="CHEBI:78528"/>
        <dbReference type="ChEBI" id="CHEBI:456215"/>
        <dbReference type="EC" id="6.1.1.5"/>
    </reaction>
</comment>
<accession>A0ABU5VVN5</accession>
<evidence type="ECO:0000313" key="12">
    <source>
        <dbReference type="Proteomes" id="UP001302274"/>
    </source>
</evidence>
<comment type="subcellular location">
    <subcellularLocation>
        <location evidence="8">Cytoplasm</location>
    </subcellularLocation>
</comment>
<keyword evidence="12" id="KW-1185">Reference proteome</keyword>
<dbReference type="PRINTS" id="PR00984">
    <property type="entry name" value="TRNASYNTHILE"/>
</dbReference>
<comment type="function">
    <text evidence="6 8">Catalyzes the attachment of isoleucine to tRNA(Ile). As IleRS can inadvertently accommodate and process structurally similar amino acids such as valine, to avoid such errors it has two additional distinct tRNA(Ile)-dependent editing activities. One activity is designated as 'pretransfer' editing and involves the hydrolysis of activated Val-AMP. The other activity is designated 'posttransfer' editing and involves deacylation of mischarged Val-tRNA(Ile).</text>
</comment>